<dbReference type="InterPro" id="IPR001940">
    <property type="entry name" value="Peptidase_S1C"/>
</dbReference>
<dbReference type="EMBL" id="MSFI01000019">
    <property type="protein sequence ID" value="OMP66693.1"/>
    <property type="molecule type" value="Genomic_DNA"/>
</dbReference>
<dbReference type="InterPro" id="IPR018247">
    <property type="entry name" value="EF_Hand_1_Ca_BS"/>
</dbReference>
<accession>A0A1V2A6Q4</accession>
<dbReference type="OrthoDB" id="189537at2"/>
<keyword evidence="7" id="KW-1185">Reference proteome</keyword>
<dbReference type="PANTHER" id="PTHR43343:SF3">
    <property type="entry name" value="PROTEASE DO-LIKE 8, CHLOROPLASTIC"/>
    <property type="match status" value="1"/>
</dbReference>
<evidence type="ECO:0000256" key="3">
    <source>
        <dbReference type="ARBA" id="ARBA00022825"/>
    </source>
</evidence>
<evidence type="ECO:0000256" key="2">
    <source>
        <dbReference type="ARBA" id="ARBA00022801"/>
    </source>
</evidence>
<dbReference type="AlphaFoldDB" id="A0A1V2A6Q4"/>
<sequence>MYCSTCGTNLGRSSRYCPGCGSKRGRRFSYVKLIAFLCIASVLAFAGTIYYLLSNDEKTQTASQTAIKTPTEQSADTRKTVAPPEELSAEDQQSLTEIIAAAQQNVYTIFTDSGQGSGFLINDRGDVATNAHVVEGSVSVIVKDIDGVEHEGTVIGYSNKTDVALIRVPDFADYSPLNLETNKKAQVGDEVIALGSPLALENTATFGYITGVDRSFIIEPHSYDNIYQTSAAIAPGSSGGPLVSKNTGRVIAINSAKLTGEDAIGFSIPYKDVDDMLKKWSRSPLSEEEVNDLFYTEDGSLFFEEYWNEDAYFDGGEYSDDASYDFYDIPADWWYEEDTYEDEYIEEVPEEEIPSTEPDDYEEETIEEEPIEELPLIEEEPMPDTAPDPYLEDINGDGLIDVNDVTEDINMDGVIDELDLDELLMMQ</sequence>
<feature type="region of interest" description="Disordered" evidence="4">
    <location>
        <begin position="63"/>
        <end position="88"/>
    </location>
</feature>
<keyword evidence="5" id="KW-0472">Membrane</keyword>
<evidence type="ECO:0000313" key="6">
    <source>
        <dbReference type="EMBL" id="OMP66693.1"/>
    </source>
</evidence>
<reference evidence="6 7" key="1">
    <citation type="submission" date="2016-12" db="EMBL/GenBank/DDBJ databases">
        <title>Domibacillus sp. SAB 38T whole genome sequencing.</title>
        <authorList>
            <person name="Verma A."/>
            <person name="Ojha A.K."/>
            <person name="Krishnamurthi S."/>
        </authorList>
    </citation>
    <scope>NUCLEOTIDE SEQUENCE [LARGE SCALE GENOMIC DNA]</scope>
    <source>
        <strain evidence="6 7">SAB 38</strain>
    </source>
</reference>
<dbReference type="InterPro" id="IPR051201">
    <property type="entry name" value="Chloro_Bact_Ser_Proteases"/>
</dbReference>
<dbReference type="GO" id="GO:0006508">
    <property type="term" value="P:proteolysis"/>
    <property type="evidence" value="ECO:0007669"/>
    <property type="project" value="UniProtKB-KW"/>
</dbReference>
<dbReference type="GO" id="GO:0004252">
    <property type="term" value="F:serine-type endopeptidase activity"/>
    <property type="evidence" value="ECO:0007669"/>
    <property type="project" value="InterPro"/>
</dbReference>
<evidence type="ECO:0000256" key="1">
    <source>
        <dbReference type="ARBA" id="ARBA00022670"/>
    </source>
</evidence>
<dbReference type="Gene3D" id="2.40.10.120">
    <property type="match status" value="1"/>
</dbReference>
<keyword evidence="3" id="KW-0720">Serine protease</keyword>
<keyword evidence="5" id="KW-0812">Transmembrane</keyword>
<keyword evidence="2" id="KW-0378">Hydrolase</keyword>
<keyword evidence="1" id="KW-0645">Protease</keyword>
<feature type="compositionally biased region" description="Polar residues" evidence="4">
    <location>
        <begin position="63"/>
        <end position="74"/>
    </location>
</feature>
<name>A0A1V2A6Q4_9BACI</name>
<evidence type="ECO:0008006" key="8">
    <source>
        <dbReference type="Google" id="ProtNLM"/>
    </source>
</evidence>
<evidence type="ECO:0000313" key="7">
    <source>
        <dbReference type="Proteomes" id="UP000188613"/>
    </source>
</evidence>
<keyword evidence="5" id="KW-1133">Transmembrane helix</keyword>
<dbReference type="PRINTS" id="PR00834">
    <property type="entry name" value="PROTEASES2C"/>
</dbReference>
<comment type="caution">
    <text evidence="6">The sequence shown here is derived from an EMBL/GenBank/DDBJ whole genome shotgun (WGS) entry which is preliminary data.</text>
</comment>
<dbReference type="Pfam" id="PF13365">
    <property type="entry name" value="Trypsin_2"/>
    <property type="match status" value="1"/>
</dbReference>
<feature type="transmembrane region" description="Helical" evidence="5">
    <location>
        <begin position="33"/>
        <end position="53"/>
    </location>
</feature>
<gene>
    <name evidence="6" type="ORF">BTO28_11695</name>
</gene>
<evidence type="ECO:0000256" key="5">
    <source>
        <dbReference type="SAM" id="Phobius"/>
    </source>
</evidence>
<dbReference type="STRING" id="1714355.BTO28_11695"/>
<proteinExistence type="predicted"/>
<evidence type="ECO:0000256" key="4">
    <source>
        <dbReference type="SAM" id="MobiDB-lite"/>
    </source>
</evidence>
<dbReference type="PROSITE" id="PS00018">
    <property type="entry name" value="EF_HAND_1"/>
    <property type="match status" value="1"/>
</dbReference>
<dbReference type="RefSeq" id="WP_076766443.1">
    <property type="nucleotide sequence ID" value="NZ_MSFI01000019.1"/>
</dbReference>
<dbReference type="SUPFAM" id="SSF50494">
    <property type="entry name" value="Trypsin-like serine proteases"/>
    <property type="match status" value="1"/>
</dbReference>
<protein>
    <recommendedName>
        <fullName evidence="8">Peptidase S1</fullName>
    </recommendedName>
</protein>
<dbReference type="PANTHER" id="PTHR43343">
    <property type="entry name" value="PEPTIDASE S12"/>
    <property type="match status" value="1"/>
</dbReference>
<organism evidence="6 7">
    <name type="scientific">Domibacillus epiphyticus</name>
    <dbReference type="NCBI Taxonomy" id="1714355"/>
    <lineage>
        <taxon>Bacteria</taxon>
        <taxon>Bacillati</taxon>
        <taxon>Bacillota</taxon>
        <taxon>Bacilli</taxon>
        <taxon>Bacillales</taxon>
        <taxon>Bacillaceae</taxon>
        <taxon>Domibacillus</taxon>
    </lineage>
</organism>
<dbReference type="InterPro" id="IPR009003">
    <property type="entry name" value="Peptidase_S1_PA"/>
</dbReference>
<dbReference type="Proteomes" id="UP000188613">
    <property type="component" value="Unassembled WGS sequence"/>
</dbReference>